<dbReference type="STRING" id="31246.A0A183PED5"/>
<evidence type="ECO:0000313" key="2">
    <source>
        <dbReference type="Proteomes" id="UP000269396"/>
    </source>
</evidence>
<dbReference type="Proteomes" id="UP000269396">
    <property type="component" value="Unassembled WGS sequence"/>
</dbReference>
<proteinExistence type="predicted"/>
<dbReference type="AlphaFoldDB" id="A0A183PED5"/>
<reference evidence="1 2" key="1">
    <citation type="submission" date="2018-11" db="EMBL/GenBank/DDBJ databases">
        <authorList>
            <consortium name="Pathogen Informatics"/>
        </authorList>
    </citation>
    <scope>NUCLEOTIDE SEQUENCE [LARGE SCALE GENOMIC DNA]</scope>
    <source>
        <strain>Denwood</strain>
        <strain evidence="2">Zambia</strain>
    </source>
</reference>
<organism evidence="1 2">
    <name type="scientific">Schistosoma mattheei</name>
    <dbReference type="NCBI Taxonomy" id="31246"/>
    <lineage>
        <taxon>Eukaryota</taxon>
        <taxon>Metazoa</taxon>
        <taxon>Spiralia</taxon>
        <taxon>Lophotrochozoa</taxon>
        <taxon>Platyhelminthes</taxon>
        <taxon>Trematoda</taxon>
        <taxon>Digenea</taxon>
        <taxon>Strigeidida</taxon>
        <taxon>Schistosomatoidea</taxon>
        <taxon>Schistosomatidae</taxon>
        <taxon>Schistosoma</taxon>
    </lineage>
</organism>
<name>A0A183PED5_9TREM</name>
<sequence>MNKTRISASEIIPLIEPALNHVPDDQTNSVRFKIAAALLNQKPNTPNTSKEETYALKQLRKDGKIVIMKADKGNTTVVMNNSDYERKVNEHLHNGPYEKIIKNKCRATLNKLKAETAKMLQKLKSKLEPSL</sequence>
<dbReference type="EMBL" id="UZAL01032737">
    <property type="protein sequence ID" value="VDP61678.1"/>
    <property type="molecule type" value="Genomic_DNA"/>
</dbReference>
<keyword evidence="2" id="KW-1185">Reference proteome</keyword>
<accession>A0A183PED5</accession>
<evidence type="ECO:0000313" key="1">
    <source>
        <dbReference type="EMBL" id="VDP61678.1"/>
    </source>
</evidence>
<protein>
    <submittedName>
        <fullName evidence="1">Uncharacterized protein</fullName>
    </submittedName>
</protein>
<gene>
    <name evidence="1" type="ORF">SMTD_LOCUS12721</name>
</gene>